<name>A0ABV7QIC8_9PSEU</name>
<dbReference type="Proteomes" id="UP001595764">
    <property type="component" value="Unassembled WGS sequence"/>
</dbReference>
<reference evidence="2" key="1">
    <citation type="journal article" date="2019" name="Int. J. Syst. Evol. Microbiol.">
        <title>The Global Catalogue of Microorganisms (GCM) 10K type strain sequencing project: providing services to taxonomists for standard genome sequencing and annotation.</title>
        <authorList>
            <consortium name="The Broad Institute Genomics Platform"/>
            <consortium name="The Broad Institute Genome Sequencing Center for Infectious Disease"/>
            <person name="Wu L."/>
            <person name="Ma J."/>
        </authorList>
    </citation>
    <scope>NUCLEOTIDE SEQUENCE [LARGE SCALE GENOMIC DNA]</scope>
    <source>
        <strain evidence="2">CGMCC 4.7682</strain>
    </source>
</reference>
<dbReference type="RefSeq" id="WP_377872917.1">
    <property type="nucleotide sequence ID" value="NZ_JBHMAY010000043.1"/>
</dbReference>
<keyword evidence="2" id="KW-1185">Reference proteome</keyword>
<evidence type="ECO:0000313" key="1">
    <source>
        <dbReference type="EMBL" id="MFC3513087.1"/>
    </source>
</evidence>
<proteinExistence type="predicted"/>
<gene>
    <name evidence="1" type="ORF">ACFORO_23155</name>
</gene>
<protein>
    <recommendedName>
        <fullName evidence="3">Helix-turn-helix domain-containing protein</fullName>
    </recommendedName>
</protein>
<evidence type="ECO:0000313" key="2">
    <source>
        <dbReference type="Proteomes" id="UP001595764"/>
    </source>
</evidence>
<sequence length="113" mass="12789">MAHEIVHHERRDDVLGYCGVGWLDTRLERQVHAVAARRLITVAELADAALWSDNAGEIAEQLVVDARTLYVRLLDLSAGEYREIGKRTRGRARRPLAELRRFAARSLPGFQQA</sequence>
<evidence type="ECO:0008006" key="3">
    <source>
        <dbReference type="Google" id="ProtNLM"/>
    </source>
</evidence>
<comment type="caution">
    <text evidence="1">The sequence shown here is derived from an EMBL/GenBank/DDBJ whole genome shotgun (WGS) entry which is preliminary data.</text>
</comment>
<dbReference type="EMBL" id="JBHRWI010000027">
    <property type="protein sequence ID" value="MFC3513087.1"/>
    <property type="molecule type" value="Genomic_DNA"/>
</dbReference>
<accession>A0ABV7QIC8</accession>
<organism evidence="1 2">
    <name type="scientific">Amycolatopsis halotolerans</name>
    <dbReference type="NCBI Taxonomy" id="330083"/>
    <lineage>
        <taxon>Bacteria</taxon>
        <taxon>Bacillati</taxon>
        <taxon>Actinomycetota</taxon>
        <taxon>Actinomycetes</taxon>
        <taxon>Pseudonocardiales</taxon>
        <taxon>Pseudonocardiaceae</taxon>
        <taxon>Amycolatopsis</taxon>
    </lineage>
</organism>